<organism evidence="3 4">
    <name type="scientific">Aulographum hederae CBS 113979</name>
    <dbReference type="NCBI Taxonomy" id="1176131"/>
    <lineage>
        <taxon>Eukaryota</taxon>
        <taxon>Fungi</taxon>
        <taxon>Dikarya</taxon>
        <taxon>Ascomycota</taxon>
        <taxon>Pezizomycotina</taxon>
        <taxon>Dothideomycetes</taxon>
        <taxon>Pleosporomycetidae</taxon>
        <taxon>Aulographales</taxon>
        <taxon>Aulographaceae</taxon>
    </lineage>
</organism>
<dbReference type="PANTHER" id="PTHR35043:SF8">
    <property type="entry name" value="DUF4220 DOMAIN-CONTAINING PROTEIN"/>
    <property type="match status" value="1"/>
</dbReference>
<keyword evidence="1" id="KW-1133">Transmembrane helix</keyword>
<feature type="transmembrane region" description="Helical" evidence="1">
    <location>
        <begin position="110"/>
        <end position="131"/>
    </location>
</feature>
<protein>
    <recommendedName>
        <fullName evidence="5">Transmembrane protein</fullName>
    </recommendedName>
</protein>
<evidence type="ECO:0000256" key="1">
    <source>
        <dbReference type="SAM" id="Phobius"/>
    </source>
</evidence>
<keyword evidence="1" id="KW-0812">Transmembrane</keyword>
<keyword evidence="2" id="KW-0732">Signal</keyword>
<feature type="transmembrane region" description="Helical" evidence="1">
    <location>
        <begin position="354"/>
        <end position="375"/>
    </location>
</feature>
<reference evidence="3" key="1">
    <citation type="journal article" date="2020" name="Stud. Mycol.">
        <title>101 Dothideomycetes genomes: a test case for predicting lifestyles and emergence of pathogens.</title>
        <authorList>
            <person name="Haridas S."/>
            <person name="Albert R."/>
            <person name="Binder M."/>
            <person name="Bloem J."/>
            <person name="Labutti K."/>
            <person name="Salamov A."/>
            <person name="Andreopoulos B."/>
            <person name="Baker S."/>
            <person name="Barry K."/>
            <person name="Bills G."/>
            <person name="Bluhm B."/>
            <person name="Cannon C."/>
            <person name="Castanera R."/>
            <person name="Culley D."/>
            <person name="Daum C."/>
            <person name="Ezra D."/>
            <person name="Gonzalez J."/>
            <person name="Henrissat B."/>
            <person name="Kuo A."/>
            <person name="Liang C."/>
            <person name="Lipzen A."/>
            <person name="Lutzoni F."/>
            <person name="Magnuson J."/>
            <person name="Mondo S."/>
            <person name="Nolan M."/>
            <person name="Ohm R."/>
            <person name="Pangilinan J."/>
            <person name="Park H.-J."/>
            <person name="Ramirez L."/>
            <person name="Alfaro M."/>
            <person name="Sun H."/>
            <person name="Tritt A."/>
            <person name="Yoshinaga Y."/>
            <person name="Zwiers L.-H."/>
            <person name="Turgeon B."/>
            <person name="Goodwin S."/>
            <person name="Spatafora J."/>
            <person name="Crous P."/>
            <person name="Grigoriev I."/>
        </authorList>
    </citation>
    <scope>NUCLEOTIDE SEQUENCE</scope>
    <source>
        <strain evidence="3">CBS 113979</strain>
    </source>
</reference>
<dbReference type="EMBL" id="ML977168">
    <property type="protein sequence ID" value="KAF1984458.1"/>
    <property type="molecule type" value="Genomic_DNA"/>
</dbReference>
<keyword evidence="1" id="KW-0472">Membrane</keyword>
<evidence type="ECO:0008006" key="5">
    <source>
        <dbReference type="Google" id="ProtNLM"/>
    </source>
</evidence>
<proteinExistence type="predicted"/>
<feature type="chain" id="PRO_5026249947" description="Transmembrane protein" evidence="2">
    <location>
        <begin position="24"/>
        <end position="430"/>
    </location>
</feature>
<dbReference type="Proteomes" id="UP000800041">
    <property type="component" value="Unassembled WGS sequence"/>
</dbReference>
<sequence length="430" mass="48950">MASWKRIALAVSLFLFFLSTARAQSVHHDSADEAPLAPRHELISRSTRSLCGTNGTYPAGWVSSTGWRSSFEVLWSCLATLFACSCSILRLNVPGRGESEIHSLWRKVKWMVITVIFPELIAIIAITEFFIARETRDSLKRLGINWTLTHSFFANMGGFVLESEGLERFPVDARMIEMLIKADVLAHPEIDIREIQDKSKRDSFARLFAGSQVLWVVVQCIARRVQELPVTPLEFLTAEFVLLSMFTYLFEWCKPDGVCVPIVLRAYGRLDDDLVNQLRSKFNQSYNKEFTTVNDIKRIPFGPAFRTFFVSQEKATNSWQSWAVYMLVCCGTGAFNGIRTAVRHQLMPPVAWTVWRISILISVVVPFVGCVYVCIKMMPRLAQIVLCSIVGFLYFLSRVGPLAIALGWSWQSQPASSYYVVQWTEIWPHF</sequence>
<name>A0A6G1GUP3_9PEZI</name>
<keyword evidence="4" id="KW-1185">Reference proteome</keyword>
<feature type="transmembrane region" description="Helical" evidence="1">
    <location>
        <begin position="322"/>
        <end position="342"/>
    </location>
</feature>
<dbReference type="PANTHER" id="PTHR35043">
    <property type="entry name" value="TRANSCRIPTION FACTOR DOMAIN-CONTAINING PROTEIN"/>
    <property type="match status" value="1"/>
</dbReference>
<dbReference type="AlphaFoldDB" id="A0A6G1GUP3"/>
<feature type="signal peptide" evidence="2">
    <location>
        <begin position="1"/>
        <end position="23"/>
    </location>
</feature>
<evidence type="ECO:0000256" key="2">
    <source>
        <dbReference type="SAM" id="SignalP"/>
    </source>
</evidence>
<dbReference type="OrthoDB" id="9451547at2759"/>
<accession>A0A6G1GUP3</accession>
<evidence type="ECO:0000313" key="4">
    <source>
        <dbReference type="Proteomes" id="UP000800041"/>
    </source>
</evidence>
<feature type="transmembrane region" description="Helical" evidence="1">
    <location>
        <begin position="384"/>
        <end position="410"/>
    </location>
</feature>
<evidence type="ECO:0000313" key="3">
    <source>
        <dbReference type="EMBL" id="KAF1984458.1"/>
    </source>
</evidence>
<gene>
    <name evidence="3" type="ORF">K402DRAFT_422964</name>
</gene>